<evidence type="ECO:0000313" key="2">
    <source>
        <dbReference type="EMBL" id="CAI2386055.1"/>
    </source>
</evidence>
<proteinExistence type="predicted"/>
<dbReference type="AlphaFoldDB" id="A0AAD1Y760"/>
<accession>A0AAD1Y760</accession>
<protein>
    <submittedName>
        <fullName evidence="2">Uncharacterized protein</fullName>
    </submittedName>
</protein>
<keyword evidence="3" id="KW-1185">Reference proteome</keyword>
<feature type="region of interest" description="Disordered" evidence="1">
    <location>
        <begin position="91"/>
        <end position="121"/>
    </location>
</feature>
<organism evidence="2 3">
    <name type="scientific">Euplotes crassus</name>
    <dbReference type="NCBI Taxonomy" id="5936"/>
    <lineage>
        <taxon>Eukaryota</taxon>
        <taxon>Sar</taxon>
        <taxon>Alveolata</taxon>
        <taxon>Ciliophora</taxon>
        <taxon>Intramacronucleata</taxon>
        <taxon>Spirotrichea</taxon>
        <taxon>Hypotrichia</taxon>
        <taxon>Euplotida</taxon>
        <taxon>Euplotidae</taxon>
        <taxon>Moneuplotes</taxon>
    </lineage>
</organism>
<evidence type="ECO:0000313" key="3">
    <source>
        <dbReference type="Proteomes" id="UP001295684"/>
    </source>
</evidence>
<sequence>MSIENETRNLKKSRRIFTPTNCIAENFSNTKYVPVLSSPSAMNSQGIRPRSKVVYRNRPKNESITKHTNFINSPTEKKKVVRLLTNYDNKKVKGHKKRSKISQNLSPAQKDHSLTLKSAQREAPSKKLVGQIISPKPRINYWTTSANYWKKLDSRRSKKMKKPKLRTQKLSSEIEEIVKGKDLNIALQGQNCKRFNFTTSIFPKSYRTPSET</sequence>
<gene>
    <name evidence="2" type="ORF">ECRASSUSDP1_LOCUS27656</name>
</gene>
<feature type="compositionally biased region" description="Basic and acidic residues" evidence="1">
    <location>
        <begin position="109"/>
        <end position="121"/>
    </location>
</feature>
<name>A0AAD1Y760_EUPCR</name>
<dbReference type="EMBL" id="CAMPGE010028535">
    <property type="protein sequence ID" value="CAI2386055.1"/>
    <property type="molecule type" value="Genomic_DNA"/>
</dbReference>
<reference evidence="2" key="1">
    <citation type="submission" date="2023-07" db="EMBL/GenBank/DDBJ databases">
        <authorList>
            <consortium name="AG Swart"/>
            <person name="Singh M."/>
            <person name="Singh A."/>
            <person name="Seah K."/>
            <person name="Emmerich C."/>
        </authorList>
    </citation>
    <scope>NUCLEOTIDE SEQUENCE</scope>
    <source>
        <strain evidence="2">DP1</strain>
    </source>
</reference>
<dbReference type="Proteomes" id="UP001295684">
    <property type="component" value="Unassembled WGS sequence"/>
</dbReference>
<comment type="caution">
    <text evidence="2">The sequence shown here is derived from an EMBL/GenBank/DDBJ whole genome shotgun (WGS) entry which is preliminary data.</text>
</comment>
<evidence type="ECO:0000256" key="1">
    <source>
        <dbReference type="SAM" id="MobiDB-lite"/>
    </source>
</evidence>